<reference evidence="2 3" key="1">
    <citation type="submission" date="2019-09" db="EMBL/GenBank/DDBJ databases">
        <authorList>
            <person name="Depoorter E."/>
        </authorList>
    </citation>
    <scope>NUCLEOTIDE SEQUENCE [LARGE SCALE GENOMIC DNA]</scope>
    <source>
        <strain evidence="2">LMG 26883</strain>
    </source>
</reference>
<dbReference type="EMBL" id="CABVPP010000002">
    <property type="protein sequence ID" value="VWB15184.1"/>
    <property type="molecule type" value="Genomic_DNA"/>
</dbReference>
<proteinExistence type="predicted"/>
<name>A0A6P2HHV6_9BURK</name>
<feature type="region of interest" description="Disordered" evidence="1">
    <location>
        <begin position="1"/>
        <end position="62"/>
    </location>
</feature>
<evidence type="ECO:0000313" key="2">
    <source>
        <dbReference type="EMBL" id="VWB15184.1"/>
    </source>
</evidence>
<organism evidence="2 3">
    <name type="scientific">Burkholderia pseudomultivorans</name>
    <dbReference type="NCBI Taxonomy" id="1207504"/>
    <lineage>
        <taxon>Bacteria</taxon>
        <taxon>Pseudomonadati</taxon>
        <taxon>Pseudomonadota</taxon>
        <taxon>Betaproteobacteria</taxon>
        <taxon>Burkholderiales</taxon>
        <taxon>Burkholderiaceae</taxon>
        <taxon>Burkholderia</taxon>
        <taxon>Burkholderia cepacia complex</taxon>
    </lineage>
</organism>
<feature type="compositionally biased region" description="Polar residues" evidence="1">
    <location>
        <begin position="35"/>
        <end position="47"/>
    </location>
</feature>
<evidence type="ECO:0000256" key="1">
    <source>
        <dbReference type="SAM" id="MobiDB-lite"/>
    </source>
</evidence>
<dbReference type="Proteomes" id="UP000494162">
    <property type="component" value="Unassembled WGS sequence"/>
</dbReference>
<sequence>MKASGKMVIGSPKAAAAAAAKGARAAAAPKAPAMKTSTTRTPTQSLSLGGKKPTSGVKLGNH</sequence>
<gene>
    <name evidence="2" type="ORF">BPS26883_00544</name>
</gene>
<feature type="compositionally biased region" description="Low complexity" evidence="1">
    <location>
        <begin position="12"/>
        <end position="33"/>
    </location>
</feature>
<dbReference type="AlphaFoldDB" id="A0A6P2HHV6"/>
<evidence type="ECO:0000313" key="3">
    <source>
        <dbReference type="Proteomes" id="UP000494162"/>
    </source>
</evidence>
<protein>
    <submittedName>
        <fullName evidence="2">Uncharacterized protein</fullName>
    </submittedName>
</protein>
<accession>A0A6P2HHV6</accession>